<reference evidence="1 2" key="1">
    <citation type="submission" date="2008-10" db="EMBL/GenBank/DDBJ databases">
        <title>Draft genome sequence of Providencia alcalifaciens (DSM 30120).</title>
        <authorList>
            <person name="Sudarsanam P."/>
            <person name="Ley R."/>
            <person name="Guruge J."/>
            <person name="Turnbaugh P.J."/>
            <person name="Mahowald M."/>
            <person name="Liep D."/>
            <person name="Gordon J."/>
        </authorList>
    </citation>
    <scope>NUCLEOTIDE SEQUENCE [LARGE SCALE GENOMIC DNA]</scope>
    <source>
        <strain evidence="1 2">DSM 30120</strain>
    </source>
</reference>
<evidence type="ECO:0000313" key="1">
    <source>
        <dbReference type="EMBL" id="EEB45315.1"/>
    </source>
</evidence>
<dbReference type="EMBL" id="ABXW01000052">
    <property type="protein sequence ID" value="EEB45315.1"/>
    <property type="molecule type" value="Genomic_DNA"/>
</dbReference>
<organism evidence="1 2">
    <name type="scientific">Providencia alcalifaciens DSM 30120</name>
    <dbReference type="NCBI Taxonomy" id="520999"/>
    <lineage>
        <taxon>Bacteria</taxon>
        <taxon>Pseudomonadati</taxon>
        <taxon>Pseudomonadota</taxon>
        <taxon>Gammaproteobacteria</taxon>
        <taxon>Enterobacterales</taxon>
        <taxon>Morganellaceae</taxon>
        <taxon>Providencia</taxon>
    </lineage>
</organism>
<dbReference type="AlphaFoldDB" id="B6XHC2"/>
<proteinExistence type="predicted"/>
<name>B6XHC2_9GAMM</name>
<sequence>MVADSMLYELGEFGFHYGLIPKIYVSDTLQILDKNERVVLFSR</sequence>
<protein>
    <submittedName>
        <fullName evidence="1">Uncharacterized protein</fullName>
    </submittedName>
</protein>
<evidence type="ECO:0000313" key="2">
    <source>
        <dbReference type="Proteomes" id="UP000003729"/>
    </source>
</evidence>
<reference evidence="1 2" key="2">
    <citation type="submission" date="2008-10" db="EMBL/GenBank/DDBJ databases">
        <authorList>
            <person name="Fulton L."/>
            <person name="Clifton S."/>
            <person name="Fulton B."/>
            <person name="Xu J."/>
            <person name="Minx P."/>
            <person name="Pepin K.H."/>
            <person name="Johnson M."/>
            <person name="Bhonagiri V."/>
            <person name="Nash W.E."/>
            <person name="Mardis E.R."/>
            <person name="Wilson R.K."/>
        </authorList>
    </citation>
    <scope>NUCLEOTIDE SEQUENCE [LARGE SCALE GENOMIC DNA]</scope>
    <source>
        <strain evidence="1 2">DSM 30120</strain>
    </source>
</reference>
<accession>B6XHC2</accession>
<gene>
    <name evidence="1" type="ORF">PROVALCAL_02760</name>
</gene>
<dbReference type="Proteomes" id="UP000003729">
    <property type="component" value="Unassembled WGS sequence"/>
</dbReference>
<comment type="caution">
    <text evidence="1">The sequence shown here is derived from an EMBL/GenBank/DDBJ whole genome shotgun (WGS) entry which is preliminary data.</text>
</comment>